<dbReference type="EMBL" id="SAWY01000019">
    <property type="protein sequence ID" value="TPH15741.1"/>
    <property type="molecule type" value="Genomic_DNA"/>
</dbReference>
<name>A0A502L0D7_9GAMM</name>
<evidence type="ECO:0000313" key="1">
    <source>
        <dbReference type="EMBL" id="TPH15741.1"/>
    </source>
</evidence>
<keyword evidence="2" id="KW-1185">Reference proteome</keyword>
<dbReference type="AlphaFoldDB" id="A0A502L0D7"/>
<reference evidence="1 2" key="1">
    <citation type="submission" date="2019-01" db="EMBL/GenBank/DDBJ databases">
        <title>Litorilituus lipolytica sp. nov., isolated from intertidal sand of the Yellow Sea in China.</title>
        <authorList>
            <person name="Liu A."/>
        </authorList>
    </citation>
    <scope>NUCLEOTIDE SEQUENCE [LARGE SCALE GENOMIC DNA]</scope>
    <source>
        <strain evidence="1 2">RZ04</strain>
    </source>
</reference>
<gene>
    <name evidence="1" type="ORF">EPA86_09220</name>
</gene>
<dbReference type="RefSeq" id="WP_140603139.1">
    <property type="nucleotide sequence ID" value="NZ_SAWY01000019.1"/>
</dbReference>
<sequence>MKYEDDNSNFDCESKLEKNNSESLSTLAQIKHLLKDLIDDAETFKIRVYKGVKERSLIAIWKMGRLKGNQSIYNNTFLQKFSEVSHERKLEFIKMTTTNDVSKAFVFSSDEMLYLLFNYCSIRAEKMLLVDILSLRYSKEISNKECFRIQFKLLKTMGN</sequence>
<protein>
    <submittedName>
        <fullName evidence="1">Uncharacterized protein</fullName>
    </submittedName>
</protein>
<comment type="caution">
    <text evidence="1">The sequence shown here is derived from an EMBL/GenBank/DDBJ whole genome shotgun (WGS) entry which is preliminary data.</text>
</comment>
<dbReference type="Proteomes" id="UP000315303">
    <property type="component" value="Unassembled WGS sequence"/>
</dbReference>
<evidence type="ECO:0000313" key="2">
    <source>
        <dbReference type="Proteomes" id="UP000315303"/>
    </source>
</evidence>
<proteinExistence type="predicted"/>
<accession>A0A502L0D7</accession>
<organism evidence="1 2">
    <name type="scientific">Litorilituus lipolyticus</name>
    <dbReference type="NCBI Taxonomy" id="2491017"/>
    <lineage>
        <taxon>Bacteria</taxon>
        <taxon>Pseudomonadati</taxon>
        <taxon>Pseudomonadota</taxon>
        <taxon>Gammaproteobacteria</taxon>
        <taxon>Alteromonadales</taxon>
        <taxon>Colwelliaceae</taxon>
        <taxon>Litorilituus</taxon>
    </lineage>
</organism>